<dbReference type="PANTHER" id="PTHR40278">
    <property type="entry name" value="DNA UTILIZATION PROTEIN HOFN"/>
    <property type="match status" value="1"/>
</dbReference>
<evidence type="ECO:0000256" key="1">
    <source>
        <dbReference type="SAM" id="MobiDB-lite"/>
    </source>
</evidence>
<proteinExistence type="predicted"/>
<gene>
    <name evidence="3" type="ORF">GCM10008955_14940</name>
</gene>
<dbReference type="Pfam" id="PF18222">
    <property type="entry name" value="PilN_bio_d"/>
    <property type="match status" value="1"/>
</dbReference>
<dbReference type="PANTHER" id="PTHR40278:SF1">
    <property type="entry name" value="DNA UTILIZATION PROTEIN HOFN"/>
    <property type="match status" value="1"/>
</dbReference>
<evidence type="ECO:0000313" key="3">
    <source>
        <dbReference type="EMBL" id="GGK22447.1"/>
    </source>
</evidence>
<dbReference type="EMBL" id="BMPP01000005">
    <property type="protein sequence ID" value="GGK22447.1"/>
    <property type="molecule type" value="Genomic_DNA"/>
</dbReference>
<feature type="compositionally biased region" description="Low complexity" evidence="1">
    <location>
        <begin position="205"/>
        <end position="228"/>
    </location>
</feature>
<dbReference type="Proteomes" id="UP000647587">
    <property type="component" value="Unassembled WGS sequence"/>
</dbReference>
<dbReference type="InterPro" id="IPR040888">
    <property type="entry name" value="PilN_bio_d"/>
</dbReference>
<dbReference type="InterPro" id="IPR052534">
    <property type="entry name" value="Extracell_DNA_Util/SecSys_Comp"/>
</dbReference>
<dbReference type="RefSeq" id="WP_189006087.1">
    <property type="nucleotide sequence ID" value="NZ_BMPP01000005.1"/>
</dbReference>
<sequence length="234" mass="24849">MVEINLLPQQYRRQSEPSVWRYATYALLPLTLAAIAIPEAMTASTIRDLRSQLDQLNGEITALEPAKREFDALTQERTALEQVTAVAGQLRDQKTYWSNDIAAFSTELPTSAGVSVKSMSVRPVDAAALATQQQGGVYVGKNVVREFELSGTASSQQAVVNFLNTFENNPNFGVNFRNLQREEEGGQYTFAATVGIVGKPPAATPTPAAGTSGTTTPTAAPAAPTSPGGTSGVQ</sequence>
<accession>A0ABQ2ER59</accession>
<evidence type="ECO:0000313" key="4">
    <source>
        <dbReference type="Proteomes" id="UP000647587"/>
    </source>
</evidence>
<comment type="caution">
    <text evidence="3">The sequence shown here is derived from an EMBL/GenBank/DDBJ whole genome shotgun (WGS) entry which is preliminary data.</text>
</comment>
<feature type="domain" description="PilN biogenesis protein dimerization" evidence="2">
    <location>
        <begin position="97"/>
        <end position="198"/>
    </location>
</feature>
<name>A0ABQ2ER59_9DEIO</name>
<evidence type="ECO:0000259" key="2">
    <source>
        <dbReference type="Pfam" id="PF18222"/>
    </source>
</evidence>
<keyword evidence="4" id="KW-1185">Reference proteome</keyword>
<dbReference type="Gene3D" id="3.30.70.2830">
    <property type="match status" value="1"/>
</dbReference>
<protein>
    <recommendedName>
        <fullName evidence="2">PilN biogenesis protein dimerization domain-containing protein</fullName>
    </recommendedName>
</protein>
<reference evidence="4" key="1">
    <citation type="journal article" date="2019" name="Int. J. Syst. Evol. Microbiol.">
        <title>The Global Catalogue of Microorganisms (GCM) 10K type strain sequencing project: providing services to taxonomists for standard genome sequencing and annotation.</title>
        <authorList>
            <consortium name="The Broad Institute Genomics Platform"/>
            <consortium name="The Broad Institute Genome Sequencing Center for Infectious Disease"/>
            <person name="Wu L."/>
            <person name="Ma J."/>
        </authorList>
    </citation>
    <scope>NUCLEOTIDE SEQUENCE [LARGE SCALE GENOMIC DNA]</scope>
    <source>
        <strain evidence="4">JCM 30331</strain>
    </source>
</reference>
<organism evidence="3 4">
    <name type="scientific">Deinococcus malanensis</name>
    <dbReference type="NCBI Taxonomy" id="1706855"/>
    <lineage>
        <taxon>Bacteria</taxon>
        <taxon>Thermotogati</taxon>
        <taxon>Deinococcota</taxon>
        <taxon>Deinococci</taxon>
        <taxon>Deinococcales</taxon>
        <taxon>Deinococcaceae</taxon>
        <taxon>Deinococcus</taxon>
    </lineage>
</organism>
<feature type="region of interest" description="Disordered" evidence="1">
    <location>
        <begin position="199"/>
        <end position="234"/>
    </location>
</feature>